<accession>A0A419SMJ6</accession>
<dbReference type="InterPro" id="IPR032830">
    <property type="entry name" value="XPB/Ssl2_N"/>
</dbReference>
<evidence type="ECO:0000259" key="1">
    <source>
        <dbReference type="Pfam" id="PF13625"/>
    </source>
</evidence>
<name>A0A419SMJ6_9BACL</name>
<evidence type="ECO:0000313" key="3">
    <source>
        <dbReference type="Proteomes" id="UP000284219"/>
    </source>
</evidence>
<gene>
    <name evidence="2" type="ORF">BEP19_00810</name>
</gene>
<evidence type="ECO:0000313" key="2">
    <source>
        <dbReference type="EMBL" id="RKD25518.1"/>
    </source>
</evidence>
<proteinExistence type="predicted"/>
<dbReference type="OrthoDB" id="2987331at2"/>
<dbReference type="EMBL" id="MCHY01000006">
    <property type="protein sequence ID" value="RKD25518.1"/>
    <property type="molecule type" value="Genomic_DNA"/>
</dbReference>
<dbReference type="RefSeq" id="WP_120188186.1">
    <property type="nucleotide sequence ID" value="NZ_MCHY01000006.1"/>
</dbReference>
<dbReference type="Pfam" id="PF13625">
    <property type="entry name" value="Helicase_C_3"/>
    <property type="match status" value="1"/>
</dbReference>
<dbReference type="Proteomes" id="UP000284219">
    <property type="component" value="Unassembled WGS sequence"/>
</dbReference>
<keyword evidence="3" id="KW-1185">Reference proteome</keyword>
<dbReference type="AlphaFoldDB" id="A0A419SMJ6"/>
<reference evidence="2 3" key="1">
    <citation type="submission" date="2016-08" db="EMBL/GenBank/DDBJ databases">
        <title>Novel Firmicute Genomes.</title>
        <authorList>
            <person name="Poppleton D.I."/>
            <person name="Gribaldo S."/>
        </authorList>
    </citation>
    <scope>NUCLEOTIDE SEQUENCE [LARGE SCALE GENOMIC DNA]</scope>
    <source>
        <strain evidence="2 3">RAOx-1</strain>
    </source>
</reference>
<feature type="domain" description="Helicase XPB/Ssl2 N-terminal" evidence="1">
    <location>
        <begin position="329"/>
        <end position="449"/>
    </location>
</feature>
<organism evidence="2 3">
    <name type="scientific">Ammoniphilus oxalaticus</name>
    <dbReference type="NCBI Taxonomy" id="66863"/>
    <lineage>
        <taxon>Bacteria</taxon>
        <taxon>Bacillati</taxon>
        <taxon>Bacillota</taxon>
        <taxon>Bacilli</taxon>
        <taxon>Bacillales</taxon>
        <taxon>Paenibacillaceae</taxon>
        <taxon>Aneurinibacillus group</taxon>
        <taxon>Ammoniphilus</taxon>
    </lineage>
</organism>
<sequence>MKFAEVLKQLSERVIQSICHHHQQTDTTLHFLLDSDWNNAYWAKMSEDERIVIEYFLREKGNDLLTYREIEQASLPLGAVRFRIALTKLRRAGLIFTLRRLWGEQAYVMSEEQIDLFRRKSVSISTEWKSKQRLSGHLSYHILDDLLQVLNVVRKTAIGFSKRGTLHKRTVSALFHGTNITEQLLAPFADELEQQYPFALHEAIALDLLVEQGLLQKQGENVVIGAVDEWVIGKDAELSRWLLAELLKKAKFEPNLEMFYTLIQRLDSDETYRLDAILDSMNSFGPDRQTALEKCIQPLTALGLMESNIEEGVTLFKWRTYRDHEAIPLYIQPNFELMVPAFAPFRLKWKLLQIAELQTSEEMWVFKMSKESVQAAFESGKTAVQLIAWLQQVSAVPIPENVRSAVEQWEQSVVQASFWDVRLLRLTDATLATELKQIEPIASLLYEQIGERDFIVRVENAALLGEELEKRGYAIGPIVNLLEQPTLSDRVTADPILPLFKNKVVELDYQVESVFPDLDDALPGLRDLPRMWLSNYAHYHGSTLRKLIQQAIDLGLELKLEADGNDHRLQPARLTNQHGFWKLVARKEDKAEAEYGLEEIGRIQIISPL</sequence>
<protein>
    <recommendedName>
        <fullName evidence="1">Helicase XPB/Ssl2 N-terminal domain-containing protein</fullName>
    </recommendedName>
</protein>
<comment type="caution">
    <text evidence="2">The sequence shown here is derived from an EMBL/GenBank/DDBJ whole genome shotgun (WGS) entry which is preliminary data.</text>
</comment>